<evidence type="ECO:0000256" key="1">
    <source>
        <dbReference type="SAM" id="MobiDB-lite"/>
    </source>
</evidence>
<reference evidence="2 3" key="1">
    <citation type="submission" date="2018-11" db="EMBL/GenBank/DDBJ databases">
        <title>Genome assembly of Steccherinum ochraceum LE-BIN_3174, the white-rot fungus of the Steccherinaceae family (The Residual Polyporoid clade, Polyporales, Basidiomycota).</title>
        <authorList>
            <person name="Fedorova T.V."/>
            <person name="Glazunova O.A."/>
            <person name="Landesman E.O."/>
            <person name="Moiseenko K.V."/>
            <person name="Psurtseva N.V."/>
            <person name="Savinova O.S."/>
            <person name="Shakhova N.V."/>
            <person name="Tyazhelova T.V."/>
            <person name="Vasina D.V."/>
        </authorList>
    </citation>
    <scope>NUCLEOTIDE SEQUENCE [LARGE SCALE GENOMIC DNA]</scope>
    <source>
        <strain evidence="2 3">LE-BIN_3174</strain>
    </source>
</reference>
<keyword evidence="3" id="KW-1185">Reference proteome</keyword>
<protein>
    <submittedName>
        <fullName evidence="2">Uncharacterized protein</fullName>
    </submittedName>
</protein>
<dbReference type="Proteomes" id="UP000292702">
    <property type="component" value="Unassembled WGS sequence"/>
</dbReference>
<feature type="non-terminal residue" evidence="2">
    <location>
        <position position="1"/>
    </location>
</feature>
<feature type="compositionally biased region" description="Acidic residues" evidence="1">
    <location>
        <begin position="50"/>
        <end position="67"/>
    </location>
</feature>
<feature type="compositionally biased region" description="Basic residues" evidence="1">
    <location>
        <begin position="1"/>
        <end position="13"/>
    </location>
</feature>
<feature type="compositionally biased region" description="Basic residues" evidence="1">
    <location>
        <begin position="131"/>
        <end position="140"/>
    </location>
</feature>
<feature type="compositionally biased region" description="Acidic residues" evidence="1">
    <location>
        <begin position="99"/>
        <end position="124"/>
    </location>
</feature>
<evidence type="ECO:0000313" key="2">
    <source>
        <dbReference type="EMBL" id="TCD60311.1"/>
    </source>
</evidence>
<sequence>RPQKKAVAHRKTRMQTVMDDIAEKVGSGQGRRQSAVRVGTEVADGSSSSDSDDNPNSSEDEDNDELENAMNMLANGEYSLDTASGEVDNANTKVNSAEYDSDDSDNSDGRDTDDDDEYSSDGDDITVSGFTRRRAQSVEI</sequence>
<gene>
    <name evidence="2" type="ORF">EIP91_010360</name>
</gene>
<proteinExistence type="predicted"/>
<accession>A0A4R0R0N4</accession>
<feature type="region of interest" description="Disordered" evidence="1">
    <location>
        <begin position="1"/>
        <end position="140"/>
    </location>
</feature>
<name>A0A4R0R0N4_9APHY</name>
<comment type="caution">
    <text evidence="2">The sequence shown here is derived from an EMBL/GenBank/DDBJ whole genome shotgun (WGS) entry which is preliminary data.</text>
</comment>
<dbReference type="AlphaFoldDB" id="A0A4R0R0N4"/>
<dbReference type="EMBL" id="RWJN01000619">
    <property type="protein sequence ID" value="TCD60311.1"/>
    <property type="molecule type" value="Genomic_DNA"/>
</dbReference>
<organism evidence="2 3">
    <name type="scientific">Steccherinum ochraceum</name>
    <dbReference type="NCBI Taxonomy" id="92696"/>
    <lineage>
        <taxon>Eukaryota</taxon>
        <taxon>Fungi</taxon>
        <taxon>Dikarya</taxon>
        <taxon>Basidiomycota</taxon>
        <taxon>Agaricomycotina</taxon>
        <taxon>Agaricomycetes</taxon>
        <taxon>Polyporales</taxon>
        <taxon>Steccherinaceae</taxon>
        <taxon>Steccherinum</taxon>
    </lineage>
</organism>
<evidence type="ECO:0000313" key="3">
    <source>
        <dbReference type="Proteomes" id="UP000292702"/>
    </source>
</evidence>